<sequence length="129" mass="14509">MRVPSEEVTPCTGTLWKPTLFSEFDLFFPPLVGTASPFFKKADPTWGSLPPPRRSLSFLLHPSSFLWLLATVASLLASFLFCLLACFVRCRLFFKLYRKTTRWTEHTQIGVGNEPKAAAFGYFLGDPVG</sequence>
<dbReference type="EMBL" id="CAJNNW010015267">
    <property type="protein sequence ID" value="CAE8657509.1"/>
    <property type="molecule type" value="Genomic_DNA"/>
</dbReference>
<organism evidence="2 3">
    <name type="scientific">Polarella glacialis</name>
    <name type="common">Dinoflagellate</name>
    <dbReference type="NCBI Taxonomy" id="89957"/>
    <lineage>
        <taxon>Eukaryota</taxon>
        <taxon>Sar</taxon>
        <taxon>Alveolata</taxon>
        <taxon>Dinophyceae</taxon>
        <taxon>Suessiales</taxon>
        <taxon>Suessiaceae</taxon>
        <taxon>Polarella</taxon>
    </lineage>
</organism>
<protein>
    <submittedName>
        <fullName evidence="2">Uncharacterized protein</fullName>
    </submittedName>
</protein>
<evidence type="ECO:0000313" key="3">
    <source>
        <dbReference type="Proteomes" id="UP000626109"/>
    </source>
</evidence>
<evidence type="ECO:0000313" key="2">
    <source>
        <dbReference type="EMBL" id="CAE8657509.1"/>
    </source>
</evidence>
<proteinExistence type="predicted"/>
<feature type="transmembrane region" description="Helical" evidence="1">
    <location>
        <begin position="65"/>
        <end position="88"/>
    </location>
</feature>
<reference evidence="2" key="1">
    <citation type="submission" date="2021-02" db="EMBL/GenBank/DDBJ databases">
        <authorList>
            <person name="Dougan E. K."/>
            <person name="Rhodes N."/>
            <person name="Thang M."/>
            <person name="Chan C."/>
        </authorList>
    </citation>
    <scope>NUCLEOTIDE SEQUENCE</scope>
</reference>
<keyword evidence="1" id="KW-0472">Membrane</keyword>
<name>A0A813IX65_POLGL</name>
<keyword evidence="1" id="KW-0812">Transmembrane</keyword>
<dbReference type="Proteomes" id="UP000626109">
    <property type="component" value="Unassembled WGS sequence"/>
</dbReference>
<accession>A0A813IX65</accession>
<dbReference type="AlphaFoldDB" id="A0A813IX65"/>
<evidence type="ECO:0000256" key="1">
    <source>
        <dbReference type="SAM" id="Phobius"/>
    </source>
</evidence>
<keyword evidence="1" id="KW-1133">Transmembrane helix</keyword>
<gene>
    <name evidence="2" type="ORF">PGLA2088_LOCUS12853</name>
</gene>
<comment type="caution">
    <text evidence="2">The sequence shown here is derived from an EMBL/GenBank/DDBJ whole genome shotgun (WGS) entry which is preliminary data.</text>
</comment>